<comment type="caution">
    <text evidence="2">The sequence shown here is derived from an EMBL/GenBank/DDBJ whole genome shotgun (WGS) entry which is preliminary data.</text>
</comment>
<reference evidence="2" key="1">
    <citation type="journal article" date="2021" name="G3 (Bethesda)">
        <title>Genome and transcriptome analysis of the beet armyworm Spodoptera exigua reveals targets for pest control. .</title>
        <authorList>
            <person name="Simon S."/>
            <person name="Breeschoten T."/>
            <person name="Jansen H.J."/>
            <person name="Dirks R.P."/>
            <person name="Schranz M.E."/>
            <person name="Ros V.I.D."/>
        </authorList>
    </citation>
    <scope>NUCLEOTIDE SEQUENCE</scope>
    <source>
        <strain evidence="2">TB_SE_WUR_2020</strain>
    </source>
</reference>
<evidence type="ECO:0000256" key="1">
    <source>
        <dbReference type="SAM" id="MobiDB-lite"/>
    </source>
</evidence>
<feature type="compositionally biased region" description="Basic and acidic residues" evidence="1">
    <location>
        <begin position="118"/>
        <end position="152"/>
    </location>
</feature>
<proteinExistence type="predicted"/>
<feature type="region of interest" description="Disordered" evidence="1">
    <location>
        <begin position="114"/>
        <end position="153"/>
    </location>
</feature>
<organism evidence="2 3">
    <name type="scientific">Spodoptera exigua</name>
    <name type="common">Beet armyworm</name>
    <name type="synonym">Noctua fulgens</name>
    <dbReference type="NCBI Taxonomy" id="7107"/>
    <lineage>
        <taxon>Eukaryota</taxon>
        <taxon>Metazoa</taxon>
        <taxon>Ecdysozoa</taxon>
        <taxon>Arthropoda</taxon>
        <taxon>Hexapoda</taxon>
        <taxon>Insecta</taxon>
        <taxon>Pterygota</taxon>
        <taxon>Neoptera</taxon>
        <taxon>Endopterygota</taxon>
        <taxon>Lepidoptera</taxon>
        <taxon>Glossata</taxon>
        <taxon>Ditrysia</taxon>
        <taxon>Noctuoidea</taxon>
        <taxon>Noctuidae</taxon>
        <taxon>Amphipyrinae</taxon>
        <taxon>Spodoptera</taxon>
    </lineage>
</organism>
<dbReference type="EMBL" id="JACEFF010000024">
    <property type="protein sequence ID" value="KAH9645543.1"/>
    <property type="molecule type" value="Genomic_DNA"/>
</dbReference>
<evidence type="ECO:0000313" key="3">
    <source>
        <dbReference type="Proteomes" id="UP000814243"/>
    </source>
</evidence>
<name>A0A922SSC0_SPOEX</name>
<gene>
    <name evidence="2" type="ORF">HF086_003089</name>
</gene>
<evidence type="ECO:0000313" key="2">
    <source>
        <dbReference type="EMBL" id="KAH9645543.1"/>
    </source>
</evidence>
<dbReference type="AlphaFoldDB" id="A0A922SSC0"/>
<sequence>MRFVQHVTKLQTSGAQFPSHIDLQKVGDVIFNNEKYNVLKPTVHVVTDYFKDFMLRQEEKSPTKRIFIDHNGFRHAWSGFGNKVQSLRKTDLKNAILNKNFTSTEKPANKLNVTTEAVESKTTNETDVPKTKVFRSEDNSNKQDNETKKSDGQRTVAKTTFFCPFFGVITMSAFID</sequence>
<dbReference type="Proteomes" id="UP000814243">
    <property type="component" value="Unassembled WGS sequence"/>
</dbReference>
<protein>
    <submittedName>
        <fullName evidence="2">Uncharacterized protein</fullName>
    </submittedName>
</protein>
<accession>A0A922SSC0</accession>